<feature type="transmembrane region" description="Helical" evidence="11">
    <location>
        <begin position="597"/>
        <end position="622"/>
    </location>
</feature>
<dbReference type="Gene3D" id="1.10.287.570">
    <property type="entry name" value="Helical hairpin bin"/>
    <property type="match status" value="1"/>
</dbReference>
<sequence length="1025" mass="115480">MRSAGGAFDSLRPVRKNSTGTMNMLADELTNDQLNSIGSYTENISGLDGITGDQQQPSFSSLSTQSSFMKEEPHAKHHSKQNKVLVELFDLEFHDKNGEWTETARWIKYEEDIEGADHHWGQPHVSFLSFHSLIQLRKCVLKGIINLDLNVSSFADICEHIGKIMKIEGMNATNVKQTVDMLRMKHPCARHSSRITVTNLPAGNLSSCVLASLSIQENSKTFKKAYNEKNWQQSFQRNNVHLQSAITEVDETESSLLNYQQGCRMIAKQSNSLNISLPIVSPPIANKTGTMKRCRPSLMHFMSNTFEATHSSELFQSKDHFSRKLPEGTEAAQVFVGTIHELVKPYFVMIRLTNAINTPELADGLVPTRFLFFIIGPPLVDVCYHELGRSIATLMVDKQFNEIAYDAKNREQLIRGIDGFLDDSIVIPPGEVDNKRLLSGDEIRRALKRRNEQRKKTSVSKTVSLKRIFRTKMDNRKRKPSYRFFSGLIEDINYRIPKYWSDYKDACNFQCLTAIVFMFFASFAPAITFGGLMGKYTNEKMGVIETLVAQCICGLIWGIFSAQPLVIIGATGPVLIFEASLNVLCESLNLDFFTVRLHAGIWVMLIATTVVALEGSQLLIYVTRFTEDIFASLISIIFIAESFYFIYQTFVNNPVKNFEYYQKKRRECVEINQINSTSLLCSVEPNTALLSIIILFCTFSIAYGLRQLRHSFYLGRVLRRAIGDFGILISIVTVAIAVQFLIPDASLALLEMPSHFDFTNSNARGHGIIISILLPLNWQAIIIAPIASVLVFILIFVETEITELLLTRKDRGLVKGAGMHWDLLLAGICIALCSIFGLPWMCAAAVQSLAHCGSLTVMRKTVPGERAEVDHVIEQRVTTIGVSLLIGLVAFAGSYLKLPLASLFGVFLYLGVMNLSGVQLIQRIILVFVPSKYFPVTTYTESVKVWRIHLFTIIQLICLTTIYLVKMFKQTSLAFPFVLILFVFLRQFVIPKIFTENEIKALDGDEDLDDDWVDKDIYETTPIPI</sequence>
<dbReference type="STRING" id="318479.A0A158Q691"/>
<comment type="similarity">
    <text evidence="2 11">Belongs to the anion exchanger (TC 2.A.31) family.</text>
</comment>
<evidence type="ECO:0000313" key="18">
    <source>
        <dbReference type="WBParaSite" id="DME_0000939001-mRNA-1"/>
    </source>
</evidence>
<feature type="transmembrane region" description="Helical" evidence="11">
    <location>
        <begin position="818"/>
        <end position="841"/>
    </location>
</feature>
<dbReference type="InterPro" id="IPR016152">
    <property type="entry name" value="PTrfase/Anion_transptr"/>
</dbReference>
<accession>A0A158Q691</accession>
<evidence type="ECO:0000313" key="15">
    <source>
        <dbReference type="EMBL" id="VDN53128.1"/>
    </source>
</evidence>
<dbReference type="GO" id="GO:0005886">
    <property type="term" value="C:plasma membrane"/>
    <property type="evidence" value="ECO:0007669"/>
    <property type="project" value="UniProtKB-SubCell"/>
</dbReference>
<dbReference type="PANTHER" id="PTHR11453:SF47">
    <property type="entry name" value="ANION EXCHANGE PROTEIN"/>
    <property type="match status" value="1"/>
</dbReference>
<dbReference type="Proteomes" id="UP000274756">
    <property type="component" value="Unassembled WGS sequence"/>
</dbReference>
<dbReference type="Gene3D" id="3.40.930.10">
    <property type="entry name" value="Mannitol-specific EII, Chain A"/>
    <property type="match status" value="1"/>
</dbReference>
<feature type="transmembrane region" description="Helical" evidence="11">
    <location>
        <begin position="972"/>
        <end position="990"/>
    </location>
</feature>
<feature type="transmembrane region" description="Helical" evidence="11">
    <location>
        <begin position="877"/>
        <end position="896"/>
    </location>
</feature>
<evidence type="ECO:0000313" key="16">
    <source>
        <dbReference type="Proteomes" id="UP000038040"/>
    </source>
</evidence>
<evidence type="ECO:0000256" key="9">
    <source>
        <dbReference type="ARBA" id="ARBA00023136"/>
    </source>
</evidence>
<keyword evidence="4" id="KW-1003">Cell membrane</keyword>
<keyword evidence="6 11" id="KW-0812">Transmembrane</keyword>
<feature type="domain" description="Bicarbonate transporter-like transmembrane" evidence="13">
    <location>
        <begin position="658"/>
        <end position="1005"/>
    </location>
</feature>
<evidence type="ECO:0000256" key="11">
    <source>
        <dbReference type="RuleBase" id="RU362035"/>
    </source>
</evidence>
<dbReference type="FunFam" id="1.10.287.570:FF:000001">
    <property type="entry name" value="Anion exchange protein"/>
    <property type="match status" value="1"/>
</dbReference>
<keyword evidence="17" id="KW-1185">Reference proteome</keyword>
<dbReference type="PANTHER" id="PTHR11453">
    <property type="entry name" value="ANION EXCHANGE PROTEIN"/>
    <property type="match status" value="1"/>
</dbReference>
<dbReference type="PRINTS" id="PR01231">
    <property type="entry name" value="HCO3TRNSPORT"/>
</dbReference>
<dbReference type="InterPro" id="IPR003020">
    <property type="entry name" value="HCO3_transpt_euk"/>
</dbReference>
<keyword evidence="5" id="KW-0039">Anion exchange</keyword>
<feature type="transmembrane region" description="Helical" evidence="11">
    <location>
        <begin position="725"/>
        <end position="742"/>
    </location>
</feature>
<evidence type="ECO:0000256" key="10">
    <source>
        <dbReference type="ARBA" id="ARBA00049347"/>
    </source>
</evidence>
<evidence type="ECO:0000256" key="5">
    <source>
        <dbReference type="ARBA" id="ARBA00022681"/>
    </source>
</evidence>
<dbReference type="GO" id="GO:0015701">
    <property type="term" value="P:bicarbonate transport"/>
    <property type="evidence" value="ECO:0007669"/>
    <property type="project" value="TreeGrafter"/>
</dbReference>
<dbReference type="AlphaFoldDB" id="A0A158Q691"/>
<dbReference type="Pfam" id="PF00955">
    <property type="entry name" value="HCO3_cotransp"/>
    <property type="match status" value="1"/>
</dbReference>
<dbReference type="Pfam" id="PF07565">
    <property type="entry name" value="Band_3_cyto"/>
    <property type="match status" value="1"/>
</dbReference>
<dbReference type="WBParaSite" id="DME_0000939001-mRNA-1">
    <property type="protein sequence ID" value="DME_0000939001-mRNA-1"/>
    <property type="gene ID" value="DME_0000939001"/>
</dbReference>
<dbReference type="SUPFAM" id="SSF55804">
    <property type="entry name" value="Phoshotransferase/anion transport protein"/>
    <property type="match status" value="1"/>
</dbReference>
<keyword evidence="8 11" id="KW-0406">Ion transport</keyword>
<feature type="transmembrane region" description="Helical" evidence="11">
    <location>
        <begin position="903"/>
        <end position="925"/>
    </location>
</feature>
<dbReference type="InterPro" id="IPR013769">
    <property type="entry name" value="Band3_cytoplasmic_dom"/>
</dbReference>
<dbReference type="GO" id="GO:0051453">
    <property type="term" value="P:regulation of intracellular pH"/>
    <property type="evidence" value="ECO:0007669"/>
    <property type="project" value="TreeGrafter"/>
</dbReference>
<dbReference type="PRINTS" id="PR00165">
    <property type="entry name" value="ANIONEXCHNGR"/>
</dbReference>
<feature type="compositionally biased region" description="Low complexity" evidence="12">
    <location>
        <begin position="54"/>
        <end position="67"/>
    </location>
</feature>
<dbReference type="EMBL" id="UYYG01000104">
    <property type="protein sequence ID" value="VDN53128.1"/>
    <property type="molecule type" value="Genomic_DNA"/>
</dbReference>
<feature type="transmembrane region" description="Helical" evidence="11">
    <location>
        <begin position="778"/>
        <end position="797"/>
    </location>
</feature>
<dbReference type="OrthoDB" id="1735926at2759"/>
<evidence type="ECO:0000256" key="7">
    <source>
        <dbReference type="ARBA" id="ARBA00022989"/>
    </source>
</evidence>
<protein>
    <recommendedName>
        <fullName evidence="11">Anion exchange protein</fullName>
    </recommendedName>
</protein>
<comment type="catalytic activity">
    <reaction evidence="10">
        <text>hydrogencarbonate(in) + chloride(out) = hydrogencarbonate(out) + chloride(in)</text>
        <dbReference type="Rhea" id="RHEA:72363"/>
        <dbReference type="ChEBI" id="CHEBI:17544"/>
        <dbReference type="ChEBI" id="CHEBI:17996"/>
    </reaction>
</comment>
<feature type="transmembrane region" description="Helical" evidence="11">
    <location>
        <begin position="555"/>
        <end position="577"/>
    </location>
</feature>
<evidence type="ECO:0000259" key="14">
    <source>
        <dbReference type="Pfam" id="PF07565"/>
    </source>
</evidence>
<dbReference type="GO" id="GO:0005452">
    <property type="term" value="F:solute:inorganic anion antiporter activity"/>
    <property type="evidence" value="ECO:0007669"/>
    <property type="project" value="InterPro"/>
</dbReference>
<dbReference type="GO" id="GO:0008509">
    <property type="term" value="F:monoatomic anion transmembrane transporter activity"/>
    <property type="evidence" value="ECO:0007669"/>
    <property type="project" value="InterPro"/>
</dbReference>
<evidence type="ECO:0000256" key="2">
    <source>
        <dbReference type="ARBA" id="ARBA00010993"/>
    </source>
</evidence>
<evidence type="ECO:0000256" key="6">
    <source>
        <dbReference type="ARBA" id="ARBA00022692"/>
    </source>
</evidence>
<evidence type="ECO:0000256" key="4">
    <source>
        <dbReference type="ARBA" id="ARBA00022475"/>
    </source>
</evidence>
<dbReference type="NCBIfam" id="TIGR00834">
    <property type="entry name" value="ae"/>
    <property type="match status" value="1"/>
</dbReference>
<evidence type="ECO:0000256" key="8">
    <source>
        <dbReference type="ARBA" id="ARBA00023065"/>
    </source>
</evidence>
<proteinExistence type="inferred from homology"/>
<evidence type="ECO:0000256" key="3">
    <source>
        <dbReference type="ARBA" id="ARBA00022448"/>
    </source>
</evidence>
<feature type="transmembrane region" description="Helical" evidence="11">
    <location>
        <begin position="688"/>
        <end position="705"/>
    </location>
</feature>
<name>A0A158Q691_DRAME</name>
<keyword evidence="7 11" id="KW-1133">Transmembrane helix</keyword>
<feature type="domain" description="Band 3 cytoplasmic" evidence="14">
    <location>
        <begin position="83"/>
        <end position="433"/>
    </location>
</feature>
<reference evidence="15 17" key="2">
    <citation type="submission" date="2018-11" db="EMBL/GenBank/DDBJ databases">
        <authorList>
            <consortium name="Pathogen Informatics"/>
        </authorList>
    </citation>
    <scope>NUCLEOTIDE SEQUENCE [LARGE SCALE GENOMIC DNA]</scope>
</reference>
<feature type="transmembrane region" description="Helical" evidence="11">
    <location>
        <begin position="629"/>
        <end position="647"/>
    </location>
</feature>
<evidence type="ECO:0000256" key="12">
    <source>
        <dbReference type="SAM" id="MobiDB-lite"/>
    </source>
</evidence>
<evidence type="ECO:0000259" key="13">
    <source>
        <dbReference type="Pfam" id="PF00955"/>
    </source>
</evidence>
<evidence type="ECO:0000256" key="1">
    <source>
        <dbReference type="ARBA" id="ARBA00004651"/>
    </source>
</evidence>
<keyword evidence="3 11" id="KW-0813">Transport</keyword>
<dbReference type="Proteomes" id="UP000038040">
    <property type="component" value="Unplaced"/>
</dbReference>
<feature type="region of interest" description="Disordered" evidence="12">
    <location>
        <begin position="51"/>
        <end position="76"/>
    </location>
</feature>
<keyword evidence="9 11" id="KW-0472">Membrane</keyword>
<comment type="subcellular location">
    <subcellularLocation>
        <location evidence="1">Cell membrane</location>
        <topology evidence="1">Multi-pass membrane protein</topology>
    </subcellularLocation>
    <subcellularLocation>
        <location evidence="11">Membrane</location>
        <topology evidence="11">Multi-pass membrane protein</topology>
    </subcellularLocation>
</comment>
<dbReference type="InterPro" id="IPR011531">
    <property type="entry name" value="HCO3_transpt-like_TM_dom"/>
</dbReference>
<reference evidence="18" key="1">
    <citation type="submission" date="2016-04" db="UniProtKB">
        <authorList>
            <consortium name="WormBaseParasite"/>
        </authorList>
    </citation>
    <scope>IDENTIFICATION</scope>
</reference>
<evidence type="ECO:0000313" key="17">
    <source>
        <dbReference type="Proteomes" id="UP000274756"/>
    </source>
</evidence>
<gene>
    <name evidence="15" type="ORF">DME_LOCUS3101</name>
</gene>
<organism evidence="16 18">
    <name type="scientific">Dracunculus medinensis</name>
    <name type="common">Guinea worm</name>
    <dbReference type="NCBI Taxonomy" id="318479"/>
    <lineage>
        <taxon>Eukaryota</taxon>
        <taxon>Metazoa</taxon>
        <taxon>Ecdysozoa</taxon>
        <taxon>Nematoda</taxon>
        <taxon>Chromadorea</taxon>
        <taxon>Rhabditida</taxon>
        <taxon>Spirurina</taxon>
        <taxon>Dracunculoidea</taxon>
        <taxon>Dracunculidae</taxon>
        <taxon>Dracunculus</taxon>
    </lineage>
</organism>
<feature type="transmembrane region" description="Helical" evidence="11">
    <location>
        <begin position="512"/>
        <end position="534"/>
    </location>
</feature>
<feature type="transmembrane region" description="Helical" evidence="11">
    <location>
        <begin position="945"/>
        <end position="965"/>
    </location>
</feature>
<dbReference type="InterPro" id="IPR001717">
    <property type="entry name" value="Anion_exchange"/>
</dbReference>